<name>A0ACB9J443_9ASTR</name>
<accession>A0ACB9J443</accession>
<protein>
    <submittedName>
        <fullName evidence="1">Uncharacterized protein</fullName>
    </submittedName>
</protein>
<dbReference type="EMBL" id="CM042022">
    <property type="protein sequence ID" value="KAI3815274.1"/>
    <property type="molecule type" value="Genomic_DNA"/>
</dbReference>
<gene>
    <name evidence="1" type="ORF">L1987_14936</name>
</gene>
<evidence type="ECO:0000313" key="1">
    <source>
        <dbReference type="EMBL" id="KAI3815274.1"/>
    </source>
</evidence>
<evidence type="ECO:0000313" key="2">
    <source>
        <dbReference type="Proteomes" id="UP001056120"/>
    </source>
</evidence>
<keyword evidence="2" id="KW-1185">Reference proteome</keyword>
<comment type="caution">
    <text evidence="1">The sequence shown here is derived from an EMBL/GenBank/DDBJ whole genome shotgun (WGS) entry which is preliminary data.</text>
</comment>
<sequence length="128" mass="14873">MFEMGNGNWRVSGNEEINNGENICFRKLKRIEFEFGNGEQPIEETNNEEPSKLEDMEKNDVNEGTKYREPRKEEWVMKKMVITSLKEDTVKSKGWESQSVDKGKDSYFSATAGVLRKGTSQQKNQRKK</sequence>
<reference evidence="2" key="1">
    <citation type="journal article" date="2022" name="Mol. Ecol. Resour.">
        <title>The genomes of chicory, endive, great burdock and yacon provide insights into Asteraceae palaeo-polyploidization history and plant inulin production.</title>
        <authorList>
            <person name="Fan W."/>
            <person name="Wang S."/>
            <person name="Wang H."/>
            <person name="Wang A."/>
            <person name="Jiang F."/>
            <person name="Liu H."/>
            <person name="Zhao H."/>
            <person name="Xu D."/>
            <person name="Zhang Y."/>
        </authorList>
    </citation>
    <scope>NUCLEOTIDE SEQUENCE [LARGE SCALE GENOMIC DNA]</scope>
    <source>
        <strain evidence="2">cv. Yunnan</strain>
    </source>
</reference>
<dbReference type="Proteomes" id="UP001056120">
    <property type="component" value="Linkage Group LG05"/>
</dbReference>
<proteinExistence type="predicted"/>
<organism evidence="1 2">
    <name type="scientific">Smallanthus sonchifolius</name>
    <dbReference type="NCBI Taxonomy" id="185202"/>
    <lineage>
        <taxon>Eukaryota</taxon>
        <taxon>Viridiplantae</taxon>
        <taxon>Streptophyta</taxon>
        <taxon>Embryophyta</taxon>
        <taxon>Tracheophyta</taxon>
        <taxon>Spermatophyta</taxon>
        <taxon>Magnoliopsida</taxon>
        <taxon>eudicotyledons</taxon>
        <taxon>Gunneridae</taxon>
        <taxon>Pentapetalae</taxon>
        <taxon>asterids</taxon>
        <taxon>campanulids</taxon>
        <taxon>Asterales</taxon>
        <taxon>Asteraceae</taxon>
        <taxon>Asteroideae</taxon>
        <taxon>Heliantheae alliance</taxon>
        <taxon>Millerieae</taxon>
        <taxon>Smallanthus</taxon>
    </lineage>
</organism>
<reference evidence="1 2" key="2">
    <citation type="journal article" date="2022" name="Mol. Ecol. Resour.">
        <title>The genomes of chicory, endive, great burdock and yacon provide insights into Asteraceae paleo-polyploidization history and plant inulin production.</title>
        <authorList>
            <person name="Fan W."/>
            <person name="Wang S."/>
            <person name="Wang H."/>
            <person name="Wang A."/>
            <person name="Jiang F."/>
            <person name="Liu H."/>
            <person name="Zhao H."/>
            <person name="Xu D."/>
            <person name="Zhang Y."/>
        </authorList>
    </citation>
    <scope>NUCLEOTIDE SEQUENCE [LARGE SCALE GENOMIC DNA]</scope>
    <source>
        <strain evidence="2">cv. Yunnan</strain>
        <tissue evidence="1">Leaves</tissue>
    </source>
</reference>